<organism evidence="1 2">
    <name type="scientific">Paramecium bursaria Chlorella virus MT325</name>
    <name type="common">PBCV-MT325</name>
    <dbReference type="NCBI Taxonomy" id="346932"/>
    <lineage>
        <taxon>Viruses</taxon>
        <taxon>Varidnaviria</taxon>
        <taxon>Bamfordvirae</taxon>
        <taxon>Nucleocytoviricota</taxon>
        <taxon>Megaviricetes</taxon>
        <taxon>Algavirales</taxon>
        <taxon>Phycodnaviridae</taxon>
        <taxon>Chlorovirus</taxon>
        <taxon>Chlorovirus conductrix</taxon>
        <taxon>Paramecium bursaria Chlorella virus A1</taxon>
    </lineage>
</organism>
<sequence>MDASLLKSKKRGKYFQLMYDEKPIEIPFKNCLVVRPVYDKYIRLDISLADGIKGNLLLIHNYIKNSGKSDFSPLKYAAENNSWSDIVCKISNASWEPYEQYLNSGDPVDVVFTVSAFGNFGFFLTIKHITKKIT</sequence>
<name>A7IVF0_PBCVM</name>
<protein>
    <submittedName>
        <fullName evidence="1">Uncharacterized protein M770R</fullName>
    </submittedName>
</protein>
<dbReference type="EMBL" id="DQ491001">
    <property type="protein sequence ID" value="ABT14324.1"/>
    <property type="molecule type" value="Genomic_DNA"/>
</dbReference>
<evidence type="ECO:0000313" key="1">
    <source>
        <dbReference type="EMBL" id="ABT14324.1"/>
    </source>
</evidence>
<evidence type="ECO:0000313" key="2">
    <source>
        <dbReference type="Proteomes" id="UP000246715"/>
    </source>
</evidence>
<gene>
    <name evidence="1" type="primary">M770R</name>
    <name evidence="1" type="ORF">MT325_M770R</name>
</gene>
<reference evidence="1 2" key="1">
    <citation type="journal article" date="2007" name="Virology">
        <title>Sequence and annotation of the 314-kb MT325 and the 321-kb FR483 viruses that infect Chlorella Pbi.</title>
        <authorList>
            <person name="Fitzgerald L.A."/>
            <person name="Graves M.V."/>
            <person name="Li X."/>
            <person name="Feldblyum T."/>
            <person name="Hartigan J."/>
            <person name="Van Etten J.L."/>
        </authorList>
    </citation>
    <scope>NUCLEOTIDE SEQUENCE [LARGE SCALE GENOMIC DNA]</scope>
    <source>
        <strain evidence="1 2">MT325</strain>
    </source>
</reference>
<proteinExistence type="predicted"/>
<accession>A7IVF0</accession>
<organismHost>
    <name type="scientific">Paramecium bursaria</name>
    <dbReference type="NCBI Taxonomy" id="74790"/>
</organismHost>
<dbReference type="Proteomes" id="UP000246715">
    <property type="component" value="Segment"/>
</dbReference>